<accession>A0ABP6LQJ6</accession>
<organism evidence="3 4">
    <name type="scientific">Streptomyces glomeratus</name>
    <dbReference type="NCBI Taxonomy" id="284452"/>
    <lineage>
        <taxon>Bacteria</taxon>
        <taxon>Bacillati</taxon>
        <taxon>Actinomycetota</taxon>
        <taxon>Actinomycetes</taxon>
        <taxon>Kitasatosporales</taxon>
        <taxon>Streptomycetaceae</taxon>
        <taxon>Streptomyces</taxon>
    </lineage>
</organism>
<sequence length="47" mass="5128">MPAALVAVERMQSGAHYPSDVAAGAAIGLVTAWLVRRLPQLELRVWR</sequence>
<name>A0ABP6LQJ6_9ACTN</name>
<keyword evidence="1" id="KW-0472">Membrane</keyword>
<feature type="domain" description="Phosphatidic acid phosphatase type 2/haloperoxidase" evidence="2">
    <location>
        <begin position="3"/>
        <end position="40"/>
    </location>
</feature>
<evidence type="ECO:0000256" key="1">
    <source>
        <dbReference type="SAM" id="Phobius"/>
    </source>
</evidence>
<evidence type="ECO:0000259" key="2">
    <source>
        <dbReference type="Pfam" id="PF01569"/>
    </source>
</evidence>
<evidence type="ECO:0000313" key="3">
    <source>
        <dbReference type="EMBL" id="GAA3048439.1"/>
    </source>
</evidence>
<dbReference type="Pfam" id="PF01569">
    <property type="entry name" value="PAP2"/>
    <property type="match status" value="1"/>
</dbReference>
<dbReference type="Gene3D" id="1.20.144.10">
    <property type="entry name" value="Phosphatidic acid phosphatase type 2/haloperoxidase"/>
    <property type="match status" value="1"/>
</dbReference>
<keyword evidence="1" id="KW-0812">Transmembrane</keyword>
<gene>
    <name evidence="3" type="ORF">GCM10010448_34460</name>
</gene>
<keyword evidence="1" id="KW-1133">Transmembrane helix</keyword>
<keyword evidence="4" id="KW-1185">Reference proteome</keyword>
<comment type="caution">
    <text evidence="3">The sequence shown here is derived from an EMBL/GenBank/DDBJ whole genome shotgun (WGS) entry which is preliminary data.</text>
</comment>
<feature type="transmembrane region" description="Helical" evidence="1">
    <location>
        <begin position="15"/>
        <end position="35"/>
    </location>
</feature>
<proteinExistence type="predicted"/>
<reference evidence="4" key="1">
    <citation type="journal article" date="2019" name="Int. J. Syst. Evol. Microbiol.">
        <title>The Global Catalogue of Microorganisms (GCM) 10K type strain sequencing project: providing services to taxonomists for standard genome sequencing and annotation.</title>
        <authorList>
            <consortium name="The Broad Institute Genomics Platform"/>
            <consortium name="The Broad Institute Genome Sequencing Center for Infectious Disease"/>
            <person name="Wu L."/>
            <person name="Ma J."/>
        </authorList>
    </citation>
    <scope>NUCLEOTIDE SEQUENCE [LARGE SCALE GENOMIC DNA]</scope>
    <source>
        <strain evidence="4">JCM 9091</strain>
    </source>
</reference>
<evidence type="ECO:0000313" key="4">
    <source>
        <dbReference type="Proteomes" id="UP001501532"/>
    </source>
</evidence>
<dbReference type="SUPFAM" id="SSF48317">
    <property type="entry name" value="Acid phosphatase/Vanadium-dependent haloperoxidase"/>
    <property type="match status" value="1"/>
</dbReference>
<dbReference type="InterPro" id="IPR000326">
    <property type="entry name" value="PAP2/HPO"/>
</dbReference>
<protein>
    <recommendedName>
        <fullName evidence="2">Phosphatidic acid phosphatase type 2/haloperoxidase domain-containing protein</fullName>
    </recommendedName>
</protein>
<dbReference type="InterPro" id="IPR036938">
    <property type="entry name" value="PAP2/HPO_sf"/>
</dbReference>
<dbReference type="Proteomes" id="UP001501532">
    <property type="component" value="Unassembled WGS sequence"/>
</dbReference>
<dbReference type="EMBL" id="BAAAUF010000024">
    <property type="protein sequence ID" value="GAA3048439.1"/>
    <property type="molecule type" value="Genomic_DNA"/>
</dbReference>